<comment type="catalytic activity">
    <reaction evidence="1">
        <text>protoporphyrinogen IX + 3 A = protoporphyrin IX + 3 AH2</text>
        <dbReference type="Rhea" id="RHEA:62000"/>
        <dbReference type="ChEBI" id="CHEBI:13193"/>
        <dbReference type="ChEBI" id="CHEBI:17499"/>
        <dbReference type="ChEBI" id="CHEBI:57306"/>
        <dbReference type="ChEBI" id="CHEBI:57307"/>
    </reaction>
</comment>
<comment type="cofactor">
    <cofactor evidence="1">
        <name>heme b</name>
        <dbReference type="ChEBI" id="CHEBI:60344"/>
    </cofactor>
    <text evidence="1">Binds 1 heme b (iron(II)-protoporphyrin IX) group per subunit.</text>
</comment>
<keyword evidence="1" id="KW-0349">Heme</keyword>
<dbReference type="PIRSF" id="PIRSF004638">
    <property type="entry name" value="UCP004638"/>
    <property type="match status" value="1"/>
</dbReference>
<evidence type="ECO:0000256" key="1">
    <source>
        <dbReference type="PIRNR" id="PIRNR004638"/>
    </source>
</evidence>
<sequence length="146" mass="15631">MTGYTLLKVGHLLAVTVLLVGLSLLWWTLLGLQHIEAGKPGIAGPPAETVLRLDALVTSPALLLAWGLGLALARLGGWFPAPWLLLKLTLVVLLSAWHGLLSGHLRRRLRQPRPGSLSRWMAQARWMVPALAVAIVVLAIAKPAGA</sequence>
<accession>A0ABU5IMI1</accession>
<keyword evidence="2" id="KW-1133">Transmembrane helix</keyword>
<keyword evidence="1" id="KW-1003">Cell membrane</keyword>
<comment type="similarity">
    <text evidence="1">Belongs to the HemJ family.</text>
</comment>
<dbReference type="EMBL" id="JAXOJX010000058">
    <property type="protein sequence ID" value="MDZ5460081.1"/>
    <property type="molecule type" value="Genomic_DNA"/>
</dbReference>
<feature type="transmembrane region" description="Helical" evidence="2">
    <location>
        <begin position="12"/>
        <end position="32"/>
    </location>
</feature>
<keyword evidence="1" id="KW-0479">Metal-binding</keyword>
<dbReference type="Pfam" id="PF03653">
    <property type="entry name" value="UPF0093"/>
    <property type="match status" value="1"/>
</dbReference>
<reference evidence="3 4" key="1">
    <citation type="submission" date="2023-11" db="EMBL/GenBank/DDBJ databases">
        <title>Draft genome of Azohydromonas lata strain H1 (DSM1123), a polyhydroxyalkanoate producer.</title>
        <authorList>
            <person name="Traversa D."/>
            <person name="D'Addabbo P."/>
            <person name="Pazzani C."/>
            <person name="Manzari C."/>
            <person name="Chiara M."/>
            <person name="Scrascia M."/>
        </authorList>
    </citation>
    <scope>NUCLEOTIDE SEQUENCE [LARGE SCALE GENOMIC DNA]</scope>
    <source>
        <strain evidence="3 4">H1</strain>
    </source>
</reference>
<evidence type="ECO:0000256" key="2">
    <source>
        <dbReference type="SAM" id="Phobius"/>
    </source>
</evidence>
<dbReference type="InterPro" id="IPR005265">
    <property type="entry name" value="HemJ-like"/>
</dbReference>
<keyword evidence="1" id="KW-0408">Iron</keyword>
<keyword evidence="1 2" id="KW-0472">Membrane</keyword>
<feature type="transmembrane region" description="Helical" evidence="2">
    <location>
        <begin position="84"/>
        <end position="105"/>
    </location>
</feature>
<protein>
    <recommendedName>
        <fullName evidence="1">Protoporphyrinogen IX oxidase</fullName>
        <ecNumber evidence="1">1.3.99.-</ecNumber>
    </recommendedName>
</protein>
<comment type="pathway">
    <text evidence="1">Porphyrin-containing compound metabolism; protoporphyrin-IX biosynthesis; protoporphyrin-IX from protoporphyrinogen-IX: step 1/1.</text>
</comment>
<name>A0ABU5IMI1_9BURK</name>
<gene>
    <name evidence="3" type="ORF">SM757_26225</name>
</gene>
<comment type="function">
    <text evidence="1">Catalyzes the oxidation of protoporphyrinogen IX to protoporphyrin IX.</text>
</comment>
<evidence type="ECO:0000313" key="3">
    <source>
        <dbReference type="EMBL" id="MDZ5460081.1"/>
    </source>
</evidence>
<organism evidence="3 4">
    <name type="scientific">Azohydromonas lata</name>
    <dbReference type="NCBI Taxonomy" id="45677"/>
    <lineage>
        <taxon>Bacteria</taxon>
        <taxon>Pseudomonadati</taxon>
        <taxon>Pseudomonadota</taxon>
        <taxon>Betaproteobacteria</taxon>
        <taxon>Burkholderiales</taxon>
        <taxon>Sphaerotilaceae</taxon>
        <taxon>Azohydromonas</taxon>
    </lineage>
</organism>
<comment type="caution">
    <text evidence="3">The sequence shown here is derived from an EMBL/GenBank/DDBJ whole genome shotgun (WGS) entry which is preliminary data.</text>
</comment>
<dbReference type="EC" id="1.3.99.-" evidence="1"/>
<keyword evidence="4" id="KW-1185">Reference proteome</keyword>
<keyword evidence="2" id="KW-0812">Transmembrane</keyword>
<dbReference type="RefSeq" id="WP_322467647.1">
    <property type="nucleotide sequence ID" value="NZ_JAXOJX010000058.1"/>
</dbReference>
<proteinExistence type="inferred from homology"/>
<evidence type="ECO:0000313" key="4">
    <source>
        <dbReference type="Proteomes" id="UP001293718"/>
    </source>
</evidence>
<feature type="transmembrane region" description="Helical" evidence="2">
    <location>
        <begin position="126"/>
        <end position="145"/>
    </location>
</feature>
<dbReference type="Proteomes" id="UP001293718">
    <property type="component" value="Unassembled WGS sequence"/>
</dbReference>